<dbReference type="PATRIC" id="fig|29488.15.peg.846"/>
<keyword evidence="2" id="KW-1185">Reference proteome</keyword>
<dbReference type="AlphaFoldDB" id="A0A1B8YM93"/>
<name>A0A1B8YM93_9GAMM</name>
<accession>A0A1B8YM93</accession>
<dbReference type="RefSeq" id="WP_065389230.1">
    <property type="nucleotide sequence ID" value="NZ_CAWMQN010000018.1"/>
</dbReference>
<gene>
    <name evidence="1" type="primary">lcrV</name>
    <name evidence="1" type="ORF">Phpb_00769</name>
</gene>
<proteinExistence type="predicted"/>
<dbReference type="Pfam" id="PF04792">
    <property type="entry name" value="LcrV"/>
    <property type="match status" value="1"/>
</dbReference>
<dbReference type="SUPFAM" id="SSF103388">
    <property type="entry name" value="Virulence-associated V antigen"/>
    <property type="match status" value="1"/>
</dbReference>
<protein>
    <submittedName>
        <fullName evidence="1">Virulence-associated V antigen</fullName>
    </submittedName>
</protein>
<evidence type="ECO:0000313" key="1">
    <source>
        <dbReference type="EMBL" id="OCA56270.1"/>
    </source>
</evidence>
<dbReference type="PRINTS" id="PR01592">
    <property type="entry name" value="LCRVANTIGEN"/>
</dbReference>
<evidence type="ECO:0000313" key="2">
    <source>
        <dbReference type="Proteomes" id="UP000092665"/>
    </source>
</evidence>
<organism evidence="1 2">
    <name type="scientific">Photorhabdus namnaonensis</name>
    <dbReference type="NCBI Taxonomy" id="1851568"/>
    <lineage>
        <taxon>Bacteria</taxon>
        <taxon>Pseudomonadati</taxon>
        <taxon>Pseudomonadota</taxon>
        <taxon>Gammaproteobacteria</taxon>
        <taxon>Enterobacterales</taxon>
        <taxon>Morganellaceae</taxon>
        <taxon>Photorhabdus</taxon>
    </lineage>
</organism>
<dbReference type="EMBL" id="LOIC01000018">
    <property type="protein sequence ID" value="OCA56270.1"/>
    <property type="molecule type" value="Genomic_DNA"/>
</dbReference>
<dbReference type="GO" id="GO:0005576">
    <property type="term" value="C:extracellular region"/>
    <property type="evidence" value="ECO:0007669"/>
    <property type="project" value="InterPro"/>
</dbReference>
<dbReference type="Proteomes" id="UP000092665">
    <property type="component" value="Unassembled WGS sequence"/>
</dbReference>
<dbReference type="InterPro" id="IPR036139">
    <property type="entry name" value="Vir_assoc_V_ag_sf"/>
</dbReference>
<dbReference type="InterPro" id="IPR005413">
    <property type="entry name" value="LowCa_resp_V_Ag"/>
</dbReference>
<comment type="caution">
    <text evidence="1">The sequence shown here is derived from an EMBL/GenBank/DDBJ whole genome shotgun (WGS) entry which is preliminary data.</text>
</comment>
<reference evidence="2" key="1">
    <citation type="submission" date="2015-11" db="EMBL/GenBank/DDBJ databases">
        <authorList>
            <person name="Tobias N.J."/>
            <person name="Mishra B."/>
            <person name="Gupta D.K."/>
            <person name="Thines M."/>
            <person name="Stinear T.P."/>
            <person name="Bode H.B."/>
        </authorList>
    </citation>
    <scope>NUCLEOTIDE SEQUENCE [LARGE SCALE GENOMIC DNA]</scope>
    <source>
        <strain evidence="2">PB45.5</strain>
    </source>
</reference>
<sequence length="325" mass="36830">MEIRPYQNDPQLFLADLEKVSLAQLKGSGSSELDGLVALILNKKIKIEAKYDLNRDKEVFSDQVITQGGRDDKGLLKKLIACFLPANAIVENGHFDSQIKNGIENLKSFLNSPTLKTDWTLRDFLAAVHFNLTPDRLDDDVIDVFVSVMLGHDKKRLELRDELAALTAELKIYSVIQSEINAKLAAEKDKQKLDISDTSFDLRDYKRYGFSNETIFKDSAEYALLKKMFPKLGEKISIKSFLENPNKQSGAMTGLENSYEYDKENNRLANFSTSVNDRVNPLNNTVQEKTTRLNEASSRYNAAIEALNRFIQKYDSIMRNILGAI</sequence>